<evidence type="ECO:0000259" key="1">
    <source>
        <dbReference type="Pfam" id="PF03171"/>
    </source>
</evidence>
<name>A0ABT3GZL9_9RHOB</name>
<reference evidence="2 3" key="1">
    <citation type="submission" date="2022-10" db="EMBL/GenBank/DDBJ databases">
        <title>Pararhodobacter sp. nov., isolated from marine algae.</title>
        <authorList>
            <person name="Choi B.J."/>
            <person name="Kim J.M."/>
            <person name="Lee J.K."/>
            <person name="Choi D.G."/>
            <person name="Jeon C.O."/>
        </authorList>
    </citation>
    <scope>NUCLEOTIDE SEQUENCE [LARGE SCALE GENOMIC DNA]</scope>
    <source>
        <strain evidence="2 3">ZQ420</strain>
    </source>
</reference>
<dbReference type="Gene3D" id="2.60.120.330">
    <property type="entry name" value="B-lactam Antibiotic, Isopenicillin N Synthase, Chain"/>
    <property type="match status" value="1"/>
</dbReference>
<keyword evidence="3" id="KW-1185">Reference proteome</keyword>
<comment type="caution">
    <text evidence="2">The sequence shown here is derived from an EMBL/GenBank/DDBJ whole genome shotgun (WGS) entry which is preliminary data.</text>
</comment>
<dbReference type="Proteomes" id="UP001208938">
    <property type="component" value="Unassembled WGS sequence"/>
</dbReference>
<dbReference type="RefSeq" id="WP_264505956.1">
    <property type="nucleotide sequence ID" value="NZ_JAPDFL010000001.1"/>
</dbReference>
<sequence>MPGLAVQRRDGGGLGVVAEPGEFVLYFGEMLEMGSGGRIRATPHRVVGSAQARVSVPLFFNRSPAVNVAPLGTGGVVRAVDHLPRRFNETYVPLHKR</sequence>
<protein>
    <recommendedName>
        <fullName evidence="1">Isopenicillin N synthase-like Fe(2+) 2OG dioxygenase domain-containing protein</fullName>
    </recommendedName>
</protein>
<proteinExistence type="predicted"/>
<evidence type="ECO:0000313" key="2">
    <source>
        <dbReference type="EMBL" id="MCW1933005.1"/>
    </source>
</evidence>
<accession>A0ABT3GZL9</accession>
<feature type="domain" description="Isopenicillin N synthase-like Fe(2+) 2OG dioxygenase" evidence="1">
    <location>
        <begin position="3"/>
        <end position="61"/>
    </location>
</feature>
<dbReference type="Pfam" id="PF03171">
    <property type="entry name" value="2OG-FeII_Oxy"/>
    <property type="match status" value="1"/>
</dbReference>
<dbReference type="EMBL" id="JAPDFL010000001">
    <property type="protein sequence ID" value="MCW1933005.1"/>
    <property type="molecule type" value="Genomic_DNA"/>
</dbReference>
<organism evidence="2 3">
    <name type="scientific">Pararhodobacter zhoushanensis</name>
    <dbReference type="NCBI Taxonomy" id="2479545"/>
    <lineage>
        <taxon>Bacteria</taxon>
        <taxon>Pseudomonadati</taxon>
        <taxon>Pseudomonadota</taxon>
        <taxon>Alphaproteobacteria</taxon>
        <taxon>Rhodobacterales</taxon>
        <taxon>Paracoccaceae</taxon>
        <taxon>Pararhodobacter</taxon>
    </lineage>
</organism>
<dbReference type="SUPFAM" id="SSF51197">
    <property type="entry name" value="Clavaminate synthase-like"/>
    <property type="match status" value="1"/>
</dbReference>
<dbReference type="InterPro" id="IPR027443">
    <property type="entry name" value="IPNS-like_sf"/>
</dbReference>
<gene>
    <name evidence="2" type="ORF">OKW52_12250</name>
</gene>
<dbReference type="InterPro" id="IPR044861">
    <property type="entry name" value="IPNS-like_FE2OG_OXY"/>
</dbReference>
<evidence type="ECO:0000313" key="3">
    <source>
        <dbReference type="Proteomes" id="UP001208938"/>
    </source>
</evidence>